<name>E6ZYH6_SPORE</name>
<dbReference type="VEuPathDB" id="FungiDB:sr00799"/>
<dbReference type="GO" id="GO:0003676">
    <property type="term" value="F:nucleic acid binding"/>
    <property type="evidence" value="ECO:0007669"/>
    <property type="project" value="InterPro"/>
</dbReference>
<dbReference type="OrthoDB" id="2553913at2759"/>
<gene>
    <name evidence="2" type="ORF">sr00799</name>
</gene>
<dbReference type="PANTHER" id="PTHR47326:SF1">
    <property type="entry name" value="HTH PSQ-TYPE DOMAIN-CONTAINING PROTEIN"/>
    <property type="match status" value="1"/>
</dbReference>
<dbReference type="Gene3D" id="3.30.420.10">
    <property type="entry name" value="Ribonuclease H-like superfamily/Ribonuclease H"/>
    <property type="match status" value="1"/>
</dbReference>
<dbReference type="Pfam" id="PF13384">
    <property type="entry name" value="HTH_23"/>
    <property type="match status" value="1"/>
</dbReference>
<dbReference type="InterPro" id="IPR009057">
    <property type="entry name" value="Homeodomain-like_sf"/>
</dbReference>
<dbReference type="SUPFAM" id="SSF46689">
    <property type="entry name" value="Homeodomain-like"/>
    <property type="match status" value="1"/>
</dbReference>
<feature type="domain" description="Tc1-like transposase DDE" evidence="1">
    <location>
        <begin position="117"/>
        <end position="261"/>
    </location>
</feature>
<dbReference type="HOGENOM" id="CLU_033666_0_4_1"/>
<dbReference type="Proteomes" id="UP000008867">
    <property type="component" value="Unplaced contigs"/>
</dbReference>
<protein>
    <submittedName>
        <fullName evidence="2">Related to transposase</fullName>
    </submittedName>
</protein>
<dbReference type="InterPro" id="IPR036397">
    <property type="entry name" value="RNaseH_sf"/>
</dbReference>
<evidence type="ECO:0000259" key="1">
    <source>
        <dbReference type="Pfam" id="PF13358"/>
    </source>
</evidence>
<dbReference type="AlphaFoldDB" id="E6ZYH6"/>
<dbReference type="InterPro" id="IPR038717">
    <property type="entry name" value="Tc1-like_DDE_dom"/>
</dbReference>
<accession>E6ZYH6</accession>
<reference evidence="2 3" key="1">
    <citation type="journal article" date="2010" name="Science">
        <title>Pathogenicity determinants in smut fungi revealed by genome comparison.</title>
        <authorList>
            <person name="Schirawski J."/>
            <person name="Mannhaupt G."/>
            <person name="Muench K."/>
            <person name="Brefort T."/>
            <person name="Schipper K."/>
            <person name="Doehlemann G."/>
            <person name="Di Stasio M."/>
            <person name="Roessel N."/>
            <person name="Mendoza-Mendoza A."/>
            <person name="Pester D."/>
            <person name="Mueller O."/>
            <person name="Winterberg B."/>
            <person name="Meyer E."/>
            <person name="Ghareeb H."/>
            <person name="Wollenberg T."/>
            <person name="Muensterkoetter M."/>
            <person name="Wong P."/>
            <person name="Walter M."/>
            <person name="Stukenbrock E."/>
            <person name="Gueldener U."/>
            <person name="Kahmann R."/>
        </authorList>
    </citation>
    <scope>NUCLEOTIDE SEQUENCE [LARGE SCALE GENOMIC DNA]</scope>
    <source>
        <strain evidence="3">SRZ2</strain>
    </source>
</reference>
<dbReference type="EMBL" id="FQ311461">
    <property type="protein sequence ID" value="CBQ72283.1"/>
    <property type="molecule type" value="Genomic_DNA"/>
</dbReference>
<dbReference type="eggNOG" id="ENOG502QUTZ">
    <property type="taxonomic scope" value="Eukaryota"/>
</dbReference>
<dbReference type="Pfam" id="PF13358">
    <property type="entry name" value="DDE_3"/>
    <property type="match status" value="1"/>
</dbReference>
<evidence type="ECO:0000313" key="3">
    <source>
        <dbReference type="Proteomes" id="UP000008867"/>
    </source>
</evidence>
<organism evidence="2 3">
    <name type="scientific">Sporisorium reilianum (strain SRZ2)</name>
    <name type="common">Maize head smut fungus</name>
    <dbReference type="NCBI Taxonomy" id="999809"/>
    <lineage>
        <taxon>Eukaryota</taxon>
        <taxon>Fungi</taxon>
        <taxon>Dikarya</taxon>
        <taxon>Basidiomycota</taxon>
        <taxon>Ustilaginomycotina</taxon>
        <taxon>Ustilaginomycetes</taxon>
        <taxon>Ustilaginales</taxon>
        <taxon>Ustilaginaceae</taxon>
        <taxon>Sporisorium</taxon>
    </lineage>
</organism>
<sequence length="312" mass="35375">MRPISPQKRREALRLLQNGQSTHQVAEQVGISKSMVSNIRKAAPTQLPTPKSGRKKSLAPVMLLGSTNSSAATPRQRCHFRARKIINKPLLTIRHKKARLAFALAHKDWTVDDWKTVICSDECKINRIGSDGRQHCWINAAGFNSKLVHPTVKFGGGSIMVWGSMTHKGVGAFHILKERMTAVIYIAILEAHLLPVLRTVGFFNDNTNAIFQQDGDPKHKAKVTMQWFRQNHIRLLDWPAQSPDLNPIEHLWTELKKRLGQYKEHPTWMLELEGRLEEVWAQIPVSLCQALVESMPKRIEAVIKARGGNTKY</sequence>
<proteinExistence type="predicted"/>
<dbReference type="Gene3D" id="1.10.10.60">
    <property type="entry name" value="Homeodomain-like"/>
    <property type="match status" value="1"/>
</dbReference>
<evidence type="ECO:0000313" key="2">
    <source>
        <dbReference type="EMBL" id="CBQ72283.1"/>
    </source>
</evidence>
<dbReference type="PANTHER" id="PTHR47326">
    <property type="entry name" value="TRANSPOSABLE ELEMENT TC3 TRANSPOSASE-LIKE PROTEIN"/>
    <property type="match status" value="1"/>
</dbReference>
<keyword evidence="3" id="KW-1185">Reference proteome</keyword>